<name>A0A645FW31_9ZZZZ</name>
<organism evidence="1">
    <name type="scientific">bioreactor metagenome</name>
    <dbReference type="NCBI Taxonomy" id="1076179"/>
    <lineage>
        <taxon>unclassified sequences</taxon>
        <taxon>metagenomes</taxon>
        <taxon>ecological metagenomes</taxon>
    </lineage>
</organism>
<gene>
    <name evidence="1" type="ORF">SDC9_165124</name>
</gene>
<proteinExistence type="predicted"/>
<protein>
    <submittedName>
        <fullName evidence="1">Uncharacterized protein</fullName>
    </submittedName>
</protein>
<evidence type="ECO:0000313" key="1">
    <source>
        <dbReference type="EMBL" id="MPN17769.1"/>
    </source>
</evidence>
<sequence length="201" mass="23089">MLSQNCISPTISEELYITDNQVINLFRSKLNTKYSFVNKGNKNMILPLIKELRFEQSEGIPCKNFISYNLYSDNGRPLQISSNSNPTCVYLWGYGSKYPIAKIENATYAEIESKLGLYQLIDIENSPTFSETQQNLINSLRSSLPKAMVTTYLYEPLVGLITIIDPSGRSKTFEYDKGNRLQGIYDEDKNILEAFEYHYKK</sequence>
<comment type="caution">
    <text evidence="1">The sequence shown here is derived from an EMBL/GenBank/DDBJ whole genome shotgun (WGS) entry which is preliminary data.</text>
</comment>
<dbReference type="AlphaFoldDB" id="A0A645FW31"/>
<dbReference type="Gene3D" id="2.180.10.10">
    <property type="entry name" value="RHS repeat-associated core"/>
    <property type="match status" value="1"/>
</dbReference>
<accession>A0A645FW31</accession>
<dbReference type="EMBL" id="VSSQ01064966">
    <property type="protein sequence ID" value="MPN17769.1"/>
    <property type="molecule type" value="Genomic_DNA"/>
</dbReference>
<reference evidence="1" key="1">
    <citation type="submission" date="2019-08" db="EMBL/GenBank/DDBJ databases">
        <authorList>
            <person name="Kucharzyk K."/>
            <person name="Murdoch R.W."/>
            <person name="Higgins S."/>
            <person name="Loffler F."/>
        </authorList>
    </citation>
    <scope>NUCLEOTIDE SEQUENCE</scope>
</reference>